<dbReference type="EMBL" id="FUYN01000006">
    <property type="protein sequence ID" value="SKB63299.1"/>
    <property type="molecule type" value="Genomic_DNA"/>
</dbReference>
<dbReference type="GO" id="GO:0008289">
    <property type="term" value="F:lipid binding"/>
    <property type="evidence" value="ECO:0007669"/>
    <property type="project" value="UniProtKB-KW"/>
</dbReference>
<dbReference type="PANTHER" id="PTHR33434:SF2">
    <property type="entry name" value="FATTY ACID-BINDING PROTEIN TM_1468"/>
    <property type="match status" value="1"/>
</dbReference>
<name>A0A1T5CV17_9FIRM</name>
<organism evidence="2 3">
    <name type="scientific">Acetoanaerobium noterae</name>
    <dbReference type="NCBI Taxonomy" id="745369"/>
    <lineage>
        <taxon>Bacteria</taxon>
        <taxon>Bacillati</taxon>
        <taxon>Bacillota</taxon>
        <taxon>Clostridia</taxon>
        <taxon>Peptostreptococcales</taxon>
        <taxon>Filifactoraceae</taxon>
        <taxon>Acetoanaerobium</taxon>
    </lineage>
</organism>
<sequence length="276" mass="30916">MKIVADSSCDLTAELKKELDVTLVPLTIRVGEKNFRDDETLNLDEMMRAIKAHDKAAQSACPSPQDFIDAFGEAKSVFVVTMTAALSGTYNSAMKAKELFQEETENSFVHIFNSKGSSVKETMIAVKLKELIDMKLTESDIVEKTEHYIENMKYIFQLGSLDTMIKNGRVSKLKGMIANVLNIRPILCSSPEGEVELIENVRSEKKSLRRLVELIGEMGDNFEDKILGISHCYASEKAEYLKKEIESRYPFKKVFIVPMAGLSSLYTNEGGITIAF</sequence>
<dbReference type="InterPro" id="IPR050270">
    <property type="entry name" value="DegV_domain_contain"/>
</dbReference>
<dbReference type="NCBIfam" id="TIGR00762">
    <property type="entry name" value="DegV"/>
    <property type="match status" value="1"/>
</dbReference>
<accession>A0A1T5CV17</accession>
<dbReference type="PANTHER" id="PTHR33434">
    <property type="entry name" value="DEGV DOMAIN-CONTAINING PROTEIN DR_1986-RELATED"/>
    <property type="match status" value="1"/>
</dbReference>
<keyword evidence="3" id="KW-1185">Reference proteome</keyword>
<evidence type="ECO:0000256" key="1">
    <source>
        <dbReference type="ARBA" id="ARBA00023121"/>
    </source>
</evidence>
<dbReference type="Gene3D" id="3.40.50.10440">
    <property type="entry name" value="Dihydroxyacetone kinase, domain 1"/>
    <property type="match status" value="1"/>
</dbReference>
<dbReference type="InterPro" id="IPR043168">
    <property type="entry name" value="DegV_C"/>
</dbReference>
<dbReference type="Gene3D" id="2.20.28.50">
    <property type="entry name" value="degv family protein"/>
    <property type="match status" value="1"/>
</dbReference>
<gene>
    <name evidence="2" type="ORF">SAMN02745120_2377</name>
</gene>
<dbReference type="SUPFAM" id="SSF82549">
    <property type="entry name" value="DAK1/DegV-like"/>
    <property type="match status" value="1"/>
</dbReference>
<proteinExistence type="predicted"/>
<dbReference type="RefSeq" id="WP_079590161.1">
    <property type="nucleotide sequence ID" value="NZ_CP154629.1"/>
</dbReference>
<dbReference type="OrthoDB" id="2138472at2"/>
<dbReference type="Gene3D" id="3.30.1180.10">
    <property type="match status" value="1"/>
</dbReference>
<reference evidence="3" key="1">
    <citation type="submission" date="2017-02" db="EMBL/GenBank/DDBJ databases">
        <authorList>
            <person name="Varghese N."/>
            <person name="Submissions S."/>
        </authorList>
    </citation>
    <scope>NUCLEOTIDE SEQUENCE [LARGE SCALE GENOMIC DNA]</scope>
    <source>
        <strain evidence="3">ATCC 35199</strain>
    </source>
</reference>
<keyword evidence="1" id="KW-0446">Lipid-binding</keyword>
<dbReference type="Pfam" id="PF02645">
    <property type="entry name" value="DegV"/>
    <property type="match status" value="1"/>
</dbReference>
<dbReference type="Proteomes" id="UP000243406">
    <property type="component" value="Unassembled WGS sequence"/>
</dbReference>
<dbReference type="AlphaFoldDB" id="A0A1T5CV17"/>
<evidence type="ECO:0000313" key="3">
    <source>
        <dbReference type="Proteomes" id="UP000243406"/>
    </source>
</evidence>
<protein>
    <submittedName>
        <fullName evidence="2">EDD domain protein, DegV family</fullName>
    </submittedName>
</protein>
<dbReference type="InterPro" id="IPR003797">
    <property type="entry name" value="DegV"/>
</dbReference>
<dbReference type="PROSITE" id="PS51482">
    <property type="entry name" value="DEGV"/>
    <property type="match status" value="1"/>
</dbReference>
<evidence type="ECO:0000313" key="2">
    <source>
        <dbReference type="EMBL" id="SKB63299.1"/>
    </source>
</evidence>